<comment type="caution">
    <text evidence="1">The sequence shown here is derived from an EMBL/GenBank/DDBJ whole genome shotgun (WGS) entry which is preliminary data.</text>
</comment>
<dbReference type="GO" id="GO:0003677">
    <property type="term" value="F:DNA binding"/>
    <property type="evidence" value="ECO:0007669"/>
    <property type="project" value="UniProtKB-KW"/>
</dbReference>
<gene>
    <name evidence="1" type="ORF">GGD89_003356</name>
</gene>
<proteinExistence type="predicted"/>
<sequence>MTEDEKQAAITRAGAYAIADWLETRGALGRPIRSLTMGELERMAGAAISAGILARAEVAWRIGDDAEMARLLVG</sequence>
<dbReference type="AlphaFoldDB" id="A0A7W6WB57"/>
<dbReference type="EMBL" id="JACIGK010000032">
    <property type="protein sequence ID" value="MBB4267709.1"/>
    <property type="molecule type" value="Genomic_DNA"/>
</dbReference>
<name>A0A7W6WB57_9PROT</name>
<keyword evidence="1" id="KW-0238">DNA-binding</keyword>
<accession>A0A7W6WB57</accession>
<evidence type="ECO:0000313" key="2">
    <source>
        <dbReference type="Proteomes" id="UP000554286"/>
    </source>
</evidence>
<reference evidence="1 2" key="1">
    <citation type="submission" date="2020-08" db="EMBL/GenBank/DDBJ databases">
        <title>Genome sequencing of Purple Non-Sulfur Bacteria from various extreme environments.</title>
        <authorList>
            <person name="Mayer M."/>
        </authorList>
    </citation>
    <scope>NUCLEOTIDE SEQUENCE [LARGE SCALE GENOMIC DNA]</scope>
    <source>
        <strain evidence="1 2">JA131</strain>
    </source>
</reference>
<organism evidence="1 2">
    <name type="scientific">Roseospira visakhapatnamensis</name>
    <dbReference type="NCBI Taxonomy" id="390880"/>
    <lineage>
        <taxon>Bacteria</taxon>
        <taxon>Pseudomonadati</taxon>
        <taxon>Pseudomonadota</taxon>
        <taxon>Alphaproteobacteria</taxon>
        <taxon>Rhodospirillales</taxon>
        <taxon>Rhodospirillaceae</taxon>
        <taxon>Roseospira</taxon>
    </lineage>
</organism>
<protein>
    <submittedName>
        <fullName evidence="1">DNA-binding PadR family transcriptional regulator</fullName>
    </submittedName>
</protein>
<dbReference type="RefSeq" id="WP_184047568.1">
    <property type="nucleotide sequence ID" value="NZ_JACIGK010000032.1"/>
</dbReference>
<evidence type="ECO:0000313" key="1">
    <source>
        <dbReference type="EMBL" id="MBB4267709.1"/>
    </source>
</evidence>
<dbReference type="Proteomes" id="UP000554286">
    <property type="component" value="Unassembled WGS sequence"/>
</dbReference>
<keyword evidence="2" id="KW-1185">Reference proteome</keyword>